<dbReference type="AlphaFoldDB" id="A0A0L0EVJ6"/>
<proteinExistence type="predicted"/>
<dbReference type="SUPFAM" id="SSF56784">
    <property type="entry name" value="HAD-like"/>
    <property type="match status" value="1"/>
</dbReference>
<name>A0A0L0EVJ6_9GAMM</name>
<dbReference type="PATRIC" id="fig|43658.6.peg.2983"/>
<dbReference type="GO" id="GO:0005829">
    <property type="term" value="C:cytosol"/>
    <property type="evidence" value="ECO:0007669"/>
    <property type="project" value="TreeGrafter"/>
</dbReference>
<dbReference type="Gene3D" id="3.40.50.1000">
    <property type="entry name" value="HAD superfamily/HAD-like"/>
    <property type="match status" value="1"/>
</dbReference>
<evidence type="ECO:0000313" key="2">
    <source>
        <dbReference type="Proteomes" id="UP000036850"/>
    </source>
</evidence>
<dbReference type="InterPro" id="IPR006379">
    <property type="entry name" value="HAD-SF_hydro_IIB"/>
</dbReference>
<dbReference type="PANTHER" id="PTHR10000:SF53">
    <property type="entry name" value="5-AMINO-6-(5-PHOSPHO-D-RIBITYLAMINO)URACIL PHOSPHATASE YBJI-RELATED"/>
    <property type="match status" value="1"/>
</dbReference>
<dbReference type="Pfam" id="PF08282">
    <property type="entry name" value="Hydrolase_3"/>
    <property type="match status" value="1"/>
</dbReference>
<gene>
    <name evidence="1" type="ORF">AC626_04425</name>
</gene>
<dbReference type="Gene3D" id="3.30.1240.10">
    <property type="match status" value="1"/>
</dbReference>
<evidence type="ECO:0000313" key="1">
    <source>
        <dbReference type="EMBL" id="KNC68471.1"/>
    </source>
</evidence>
<keyword evidence="1" id="KW-0378">Hydrolase</keyword>
<dbReference type="InterPro" id="IPR023214">
    <property type="entry name" value="HAD_sf"/>
</dbReference>
<dbReference type="NCBIfam" id="TIGR01484">
    <property type="entry name" value="HAD-SF-IIB"/>
    <property type="match status" value="1"/>
</dbReference>
<dbReference type="PANTHER" id="PTHR10000">
    <property type="entry name" value="PHOSPHOSERINE PHOSPHATASE"/>
    <property type="match status" value="1"/>
</dbReference>
<dbReference type="OrthoDB" id="1650327at2"/>
<accession>A0A0L0EVJ6</accession>
<organism evidence="1 2">
    <name type="scientific">Pseudoalteromonas rubra</name>
    <dbReference type="NCBI Taxonomy" id="43658"/>
    <lineage>
        <taxon>Bacteria</taxon>
        <taxon>Pseudomonadati</taxon>
        <taxon>Pseudomonadota</taxon>
        <taxon>Gammaproteobacteria</taxon>
        <taxon>Alteromonadales</taxon>
        <taxon>Pseudoalteromonadaceae</taxon>
        <taxon>Pseudoalteromonas</taxon>
    </lineage>
</organism>
<dbReference type="Proteomes" id="UP000036850">
    <property type="component" value="Unassembled WGS sequence"/>
</dbReference>
<dbReference type="GO" id="GO:0000287">
    <property type="term" value="F:magnesium ion binding"/>
    <property type="evidence" value="ECO:0007669"/>
    <property type="project" value="TreeGrafter"/>
</dbReference>
<sequence>MLSNVPGCNDEFCFDLDGTTVFHAQRMHDDIKEGLLALERQGGQLYFATARPLRDTLPVLPECFWHHPIIGCNGAMFSQNKAVVNAHCFDPMQITTVLNWLDNHEIAYLFDGHWQYAISDKPHHFHQHVAELGIPPGCNQALRHEPIVKLLVLEDQHHDQVKHMCEQTLSHFEVYHHNGHHCFDLVPERSNKLTALLDLGLNMQQTMCFGNDVNDIAMLEAARQAYVVGEQITPNCDYIQLKQQTVASTLINLAKEMKHDSQL</sequence>
<protein>
    <submittedName>
        <fullName evidence="1">Hydrolase</fullName>
    </submittedName>
</protein>
<dbReference type="InterPro" id="IPR036412">
    <property type="entry name" value="HAD-like_sf"/>
</dbReference>
<reference evidence="2" key="1">
    <citation type="submission" date="2015-07" db="EMBL/GenBank/DDBJ databases">
        <title>Draft genome sequence of a Pseudoalteromonas rubra strain, OCN096, isolated from Kaneohe Bay, Oahu, Hawaii.</title>
        <authorList>
            <person name="Beurmann S."/>
            <person name="Ushijima B."/>
            <person name="Belcaid M."/>
            <person name="Callahan S.M."/>
            <person name="Aeby G.S."/>
        </authorList>
    </citation>
    <scope>NUCLEOTIDE SEQUENCE [LARGE SCALE GENOMIC DNA]</scope>
    <source>
        <strain evidence="2">OCN096</strain>
    </source>
</reference>
<dbReference type="GO" id="GO:0016791">
    <property type="term" value="F:phosphatase activity"/>
    <property type="evidence" value="ECO:0007669"/>
    <property type="project" value="TreeGrafter"/>
</dbReference>
<comment type="caution">
    <text evidence="1">The sequence shown here is derived from an EMBL/GenBank/DDBJ whole genome shotgun (WGS) entry which is preliminary data.</text>
</comment>
<dbReference type="EMBL" id="LFZX01000021">
    <property type="protein sequence ID" value="KNC68471.1"/>
    <property type="molecule type" value="Genomic_DNA"/>
</dbReference>